<evidence type="ECO:0000313" key="1">
    <source>
        <dbReference type="EMBL" id="GAG72249.1"/>
    </source>
</evidence>
<sequence length="312" mass="36197">MSPFRSVIVKILSLVLFLFFLSSGCIDTLLTPPPGPSFLQPSGIDEIYEILPDIQNCYEGILKDSEKQKVLEEFNFIRNLHGLNLVSYNYEDDIYTTKAALIIVANEEMNHHPDQSYQCWTEEGEFGSSHSNLHMSWGWEDKIPKSEDFVIGWIVDEEVESLGHRRWMLFPFLSNISYGRVDVLGFTGAVIKVINDEINPSNVDFVAYPYEKYPRNLFTKNWYLSFSVVADRYNLWNNEKVDFSNTVIEIYNENGEALQINSIHYDNEGYGIPNNLQWKVNGIKYDVKYTVNIKNVKVAGANKNYEYWFKLI</sequence>
<proteinExistence type="predicted"/>
<gene>
    <name evidence="1" type="ORF">S01H4_05679</name>
</gene>
<dbReference type="EMBL" id="BART01001671">
    <property type="protein sequence ID" value="GAG72249.1"/>
    <property type="molecule type" value="Genomic_DNA"/>
</dbReference>
<evidence type="ECO:0008006" key="2">
    <source>
        <dbReference type="Google" id="ProtNLM"/>
    </source>
</evidence>
<name>X0ZSF4_9ZZZZ</name>
<reference evidence="1" key="1">
    <citation type="journal article" date="2014" name="Front. Microbiol.">
        <title>High frequency of phylogenetically diverse reductive dehalogenase-homologous genes in deep subseafloor sedimentary metagenomes.</title>
        <authorList>
            <person name="Kawai M."/>
            <person name="Futagami T."/>
            <person name="Toyoda A."/>
            <person name="Takaki Y."/>
            <person name="Nishi S."/>
            <person name="Hori S."/>
            <person name="Arai W."/>
            <person name="Tsubouchi T."/>
            <person name="Morono Y."/>
            <person name="Uchiyama I."/>
            <person name="Ito T."/>
            <person name="Fujiyama A."/>
            <person name="Inagaki F."/>
            <person name="Takami H."/>
        </authorList>
    </citation>
    <scope>NUCLEOTIDE SEQUENCE</scope>
    <source>
        <strain evidence="1">Expedition CK06-06</strain>
    </source>
</reference>
<protein>
    <recommendedName>
        <fullName evidence="2">SCP domain-containing protein</fullName>
    </recommendedName>
</protein>
<accession>X0ZSF4</accession>
<dbReference type="PROSITE" id="PS51257">
    <property type="entry name" value="PROKAR_LIPOPROTEIN"/>
    <property type="match status" value="1"/>
</dbReference>
<dbReference type="AlphaFoldDB" id="X0ZSF4"/>
<comment type="caution">
    <text evidence="1">The sequence shown here is derived from an EMBL/GenBank/DDBJ whole genome shotgun (WGS) entry which is preliminary data.</text>
</comment>
<organism evidence="1">
    <name type="scientific">marine sediment metagenome</name>
    <dbReference type="NCBI Taxonomy" id="412755"/>
    <lineage>
        <taxon>unclassified sequences</taxon>
        <taxon>metagenomes</taxon>
        <taxon>ecological metagenomes</taxon>
    </lineage>
</organism>